<keyword evidence="3" id="KW-0449">Lipoprotein</keyword>
<keyword evidence="4" id="KW-1185">Reference proteome</keyword>
<organism evidence="3 4">
    <name type="scientific">Alsobacter ponti</name>
    <dbReference type="NCBI Taxonomy" id="2962936"/>
    <lineage>
        <taxon>Bacteria</taxon>
        <taxon>Pseudomonadati</taxon>
        <taxon>Pseudomonadota</taxon>
        <taxon>Alphaproteobacteria</taxon>
        <taxon>Hyphomicrobiales</taxon>
        <taxon>Alsobacteraceae</taxon>
        <taxon>Alsobacter</taxon>
    </lineage>
</organism>
<gene>
    <name evidence="3" type="ORF">NK718_02085</name>
</gene>
<protein>
    <submittedName>
        <fullName evidence="3">ABC-type transport auxiliary lipoprotein family protein</fullName>
    </submittedName>
</protein>
<dbReference type="SUPFAM" id="SSF159594">
    <property type="entry name" value="XCC0632-like"/>
    <property type="match status" value="1"/>
</dbReference>
<evidence type="ECO:0000313" key="3">
    <source>
        <dbReference type="EMBL" id="MCP8937292.1"/>
    </source>
</evidence>
<feature type="compositionally biased region" description="Low complexity" evidence="1">
    <location>
        <begin position="18"/>
        <end position="27"/>
    </location>
</feature>
<reference evidence="3 4" key="1">
    <citation type="submission" date="2022-07" db="EMBL/GenBank/DDBJ databases">
        <authorList>
            <person name="Li W.-J."/>
            <person name="Deng Q.-Q."/>
        </authorList>
    </citation>
    <scope>NUCLEOTIDE SEQUENCE [LARGE SCALE GENOMIC DNA]</scope>
    <source>
        <strain evidence="3 4">SYSU M60028</strain>
    </source>
</reference>
<dbReference type="Gene3D" id="3.40.50.10610">
    <property type="entry name" value="ABC-type transport auxiliary lipoprotein component"/>
    <property type="match status" value="1"/>
</dbReference>
<proteinExistence type="predicted"/>
<sequence>MTPTSSLSASPIRAMHEPSPASPIASRPARGSAIARAGACLAGLLLLAGCAGSGPVATYDLSLPRGAARQAAGGAQLLVAEPVALQTLEGDRLVVRGEDGSTSFLGGAQWSDRLPRLLQSRLVQSFENAGKAVGRAGTGLTADYVLAADIRFFGVETRAGGAQAAIEISAKVVDNTGRIVASRVFRGAAPLAEVAGPQAATTLDGVMTPMLTEIVRWVGSRA</sequence>
<feature type="region of interest" description="Disordered" evidence="1">
    <location>
        <begin position="1"/>
        <end position="27"/>
    </location>
</feature>
<feature type="domain" description="ABC-type transport auxiliary lipoprotein component" evidence="2">
    <location>
        <begin position="59"/>
        <end position="214"/>
    </location>
</feature>
<comment type="caution">
    <text evidence="3">The sequence shown here is derived from an EMBL/GenBank/DDBJ whole genome shotgun (WGS) entry which is preliminary data.</text>
</comment>
<dbReference type="RefSeq" id="WP_254738106.1">
    <property type="nucleotide sequence ID" value="NZ_JANCLU010000001.1"/>
</dbReference>
<evidence type="ECO:0000256" key="1">
    <source>
        <dbReference type="SAM" id="MobiDB-lite"/>
    </source>
</evidence>
<dbReference type="Pfam" id="PF03886">
    <property type="entry name" value="ABC_trans_aux"/>
    <property type="match status" value="1"/>
</dbReference>
<dbReference type="Proteomes" id="UP001205890">
    <property type="component" value="Unassembled WGS sequence"/>
</dbReference>
<evidence type="ECO:0000259" key="2">
    <source>
        <dbReference type="Pfam" id="PF03886"/>
    </source>
</evidence>
<dbReference type="EMBL" id="JANCLU010000001">
    <property type="protein sequence ID" value="MCP8937292.1"/>
    <property type="molecule type" value="Genomic_DNA"/>
</dbReference>
<accession>A0ABT1L755</accession>
<name>A0ABT1L755_9HYPH</name>
<dbReference type="InterPro" id="IPR005586">
    <property type="entry name" value="ABC_trans_aux"/>
</dbReference>
<evidence type="ECO:0000313" key="4">
    <source>
        <dbReference type="Proteomes" id="UP001205890"/>
    </source>
</evidence>